<dbReference type="RefSeq" id="WP_111377388.1">
    <property type="nucleotide sequence ID" value="NZ_CP043612.1"/>
</dbReference>
<accession>A0A521ETL3</accession>
<keyword evidence="3" id="KW-1185">Reference proteome</keyword>
<evidence type="ECO:0000313" key="3">
    <source>
        <dbReference type="Proteomes" id="UP000319267"/>
    </source>
</evidence>
<sequence>MFLIVAKYLIPKGYRGMAVFPFVLVKYDFDKANGVFVNHEKIHLRQQLEMLILPFFIWYVFEFLIRFIQYKNKDLAYRNISFEREAYTNETNLNYLKNRSFFQFLNYIKLK</sequence>
<feature type="transmembrane region" description="Helical" evidence="1">
    <location>
        <begin position="50"/>
        <end position="68"/>
    </location>
</feature>
<dbReference type="OrthoDB" id="1027344at2"/>
<dbReference type="EMBL" id="FXTQ01000005">
    <property type="protein sequence ID" value="SMO87263.1"/>
    <property type="molecule type" value="Genomic_DNA"/>
</dbReference>
<keyword evidence="1" id="KW-1133">Transmembrane helix</keyword>
<gene>
    <name evidence="2" type="ORF">SAMN06265220_10585</name>
</gene>
<evidence type="ECO:0000256" key="1">
    <source>
        <dbReference type="SAM" id="Phobius"/>
    </source>
</evidence>
<reference evidence="2 3" key="1">
    <citation type="submission" date="2017-05" db="EMBL/GenBank/DDBJ databases">
        <authorList>
            <person name="Varghese N."/>
            <person name="Submissions S."/>
        </authorList>
    </citation>
    <scope>NUCLEOTIDE SEQUENCE [LARGE SCALE GENOMIC DNA]</scope>
    <source>
        <strain evidence="2 3">DSM 29982</strain>
    </source>
</reference>
<keyword evidence="1" id="KW-0812">Transmembrane</keyword>
<protein>
    <recommendedName>
        <fullName evidence="4">BlaR1 peptidase M56</fullName>
    </recommendedName>
</protein>
<dbReference type="Proteomes" id="UP000319267">
    <property type="component" value="Unassembled WGS sequence"/>
</dbReference>
<keyword evidence="1" id="KW-0472">Membrane</keyword>
<name>A0A521ETL3_9FLAO</name>
<dbReference type="AlphaFoldDB" id="A0A521ETL3"/>
<evidence type="ECO:0000313" key="2">
    <source>
        <dbReference type="EMBL" id="SMO87263.1"/>
    </source>
</evidence>
<organism evidence="2 3">
    <name type="scientific">Flavobacterium nitrogenifigens</name>
    <dbReference type="NCBI Taxonomy" id="1617283"/>
    <lineage>
        <taxon>Bacteria</taxon>
        <taxon>Pseudomonadati</taxon>
        <taxon>Bacteroidota</taxon>
        <taxon>Flavobacteriia</taxon>
        <taxon>Flavobacteriales</taxon>
        <taxon>Flavobacteriaceae</taxon>
        <taxon>Flavobacterium</taxon>
    </lineage>
</organism>
<proteinExistence type="predicted"/>
<evidence type="ECO:0008006" key="4">
    <source>
        <dbReference type="Google" id="ProtNLM"/>
    </source>
</evidence>